<reference evidence="2" key="1">
    <citation type="journal article" date="2015" name="Nature">
        <title>Complex archaea that bridge the gap between prokaryotes and eukaryotes.</title>
        <authorList>
            <person name="Spang A."/>
            <person name="Saw J.H."/>
            <person name="Jorgensen S.L."/>
            <person name="Zaremba-Niedzwiedzka K."/>
            <person name="Martijn J."/>
            <person name="Lind A.E."/>
            <person name="van Eijk R."/>
            <person name="Schleper C."/>
            <person name="Guy L."/>
            <person name="Ettema T.J."/>
        </authorList>
    </citation>
    <scope>NUCLEOTIDE SEQUENCE</scope>
</reference>
<protein>
    <submittedName>
        <fullName evidence="2">Uncharacterized protein</fullName>
    </submittedName>
</protein>
<name>A0A0F9K7R0_9ZZZZ</name>
<dbReference type="AlphaFoldDB" id="A0A0F9K7R0"/>
<dbReference type="EMBL" id="LAZR01008556">
    <property type="protein sequence ID" value="KKM78018.1"/>
    <property type="molecule type" value="Genomic_DNA"/>
</dbReference>
<accession>A0A0F9K7R0</accession>
<sequence>MCYICEARGTVGVGYRAAQKECTAALAAWGRVGGRPKRNPDHQNAPATGKRLWSNADLKEYGKEWRREQERE</sequence>
<comment type="caution">
    <text evidence="2">The sequence shown here is derived from an EMBL/GenBank/DDBJ whole genome shotgun (WGS) entry which is preliminary data.</text>
</comment>
<evidence type="ECO:0000256" key="1">
    <source>
        <dbReference type="SAM" id="MobiDB-lite"/>
    </source>
</evidence>
<feature type="region of interest" description="Disordered" evidence="1">
    <location>
        <begin position="32"/>
        <end position="53"/>
    </location>
</feature>
<organism evidence="2">
    <name type="scientific">marine sediment metagenome</name>
    <dbReference type="NCBI Taxonomy" id="412755"/>
    <lineage>
        <taxon>unclassified sequences</taxon>
        <taxon>metagenomes</taxon>
        <taxon>ecological metagenomes</taxon>
    </lineage>
</organism>
<proteinExistence type="predicted"/>
<evidence type="ECO:0000313" key="2">
    <source>
        <dbReference type="EMBL" id="KKM78018.1"/>
    </source>
</evidence>
<gene>
    <name evidence="2" type="ORF">LCGC14_1364090</name>
</gene>